<evidence type="ECO:0000313" key="7">
    <source>
        <dbReference type="Proteomes" id="UP000663873"/>
    </source>
</evidence>
<dbReference type="Proteomes" id="UP000663848">
    <property type="component" value="Unassembled WGS sequence"/>
</dbReference>
<evidence type="ECO:0000313" key="6">
    <source>
        <dbReference type="Proteomes" id="UP000663848"/>
    </source>
</evidence>
<dbReference type="Proteomes" id="UP000663862">
    <property type="component" value="Unassembled WGS sequence"/>
</dbReference>
<dbReference type="AlphaFoldDB" id="A0A821TR57"/>
<dbReference type="EMBL" id="CAJOBR010008128">
    <property type="protein sequence ID" value="CAF4874493.1"/>
    <property type="molecule type" value="Genomic_DNA"/>
</dbReference>
<organism evidence="5 6">
    <name type="scientific">Rotaria socialis</name>
    <dbReference type="NCBI Taxonomy" id="392032"/>
    <lineage>
        <taxon>Eukaryota</taxon>
        <taxon>Metazoa</taxon>
        <taxon>Spiralia</taxon>
        <taxon>Gnathifera</taxon>
        <taxon>Rotifera</taxon>
        <taxon>Eurotatoria</taxon>
        <taxon>Bdelloidea</taxon>
        <taxon>Philodinida</taxon>
        <taxon>Philodinidae</taxon>
        <taxon>Rotaria</taxon>
    </lineage>
</organism>
<dbReference type="EMBL" id="CAJOBO010000440">
    <property type="protein sequence ID" value="CAF4222073.1"/>
    <property type="molecule type" value="Genomic_DNA"/>
</dbReference>
<evidence type="ECO:0000313" key="5">
    <source>
        <dbReference type="EMBL" id="CAF4874493.1"/>
    </source>
</evidence>
<evidence type="ECO:0000313" key="2">
    <source>
        <dbReference type="EMBL" id="CAF4222073.1"/>
    </source>
</evidence>
<protein>
    <submittedName>
        <fullName evidence="5">Uncharacterized protein</fullName>
    </submittedName>
</protein>
<sequence>MNGMKNSMSIFPVYYVFKNNSHLYVVQTENVTYLTHAQKLTEQIGRLHIHENNIKPILINCTIAPLPKDCLHRNMAFHTENLTKSSINTSDQFLDTLVQQHRHTIIISILMVLVFLLILIFSIRKLLNVIQKSNKTNSISHYASSEFQQNHSFQMASTYDEFDDIKIDNKEMVRSYTYDYLPSNATKCASVVSANE</sequence>
<keyword evidence="1" id="KW-1133">Transmembrane helix</keyword>
<evidence type="ECO:0000313" key="4">
    <source>
        <dbReference type="EMBL" id="CAF4554619.1"/>
    </source>
</evidence>
<dbReference type="Proteomes" id="UP000663873">
    <property type="component" value="Unassembled WGS sequence"/>
</dbReference>
<comment type="caution">
    <text evidence="5">The sequence shown here is derived from an EMBL/GenBank/DDBJ whole genome shotgun (WGS) entry which is preliminary data.</text>
</comment>
<keyword evidence="7" id="KW-1185">Reference proteome</keyword>
<name>A0A821TR57_9BILA</name>
<keyword evidence="1" id="KW-0472">Membrane</keyword>
<evidence type="ECO:0000256" key="1">
    <source>
        <dbReference type="SAM" id="Phobius"/>
    </source>
</evidence>
<keyword evidence="1" id="KW-0812">Transmembrane</keyword>
<proteinExistence type="predicted"/>
<reference evidence="5" key="1">
    <citation type="submission" date="2021-02" db="EMBL/GenBank/DDBJ databases">
        <authorList>
            <person name="Nowell W R."/>
        </authorList>
    </citation>
    <scope>NUCLEOTIDE SEQUENCE</scope>
</reference>
<dbReference type="EMBL" id="CAJOBQ010002345">
    <property type="protein sequence ID" value="CAF4554619.1"/>
    <property type="molecule type" value="Genomic_DNA"/>
</dbReference>
<dbReference type="Proteomes" id="UP000663851">
    <property type="component" value="Unassembled WGS sequence"/>
</dbReference>
<evidence type="ECO:0000313" key="3">
    <source>
        <dbReference type="EMBL" id="CAF4392335.1"/>
    </source>
</evidence>
<gene>
    <name evidence="2" type="ORF">HFQ381_LOCUS8696</name>
    <name evidence="5" type="ORF">QYT958_LOCUS28892</name>
    <name evidence="4" type="ORF">TSG867_LOCUS24897</name>
    <name evidence="3" type="ORF">UJA718_LOCUS18508</name>
</gene>
<accession>A0A821TR57</accession>
<feature type="transmembrane region" description="Helical" evidence="1">
    <location>
        <begin position="103"/>
        <end position="123"/>
    </location>
</feature>
<dbReference type="EMBL" id="CAJOBP010003154">
    <property type="protein sequence ID" value="CAF4392335.1"/>
    <property type="molecule type" value="Genomic_DNA"/>
</dbReference>